<dbReference type="OrthoDB" id="5874910at2759"/>
<dbReference type="PRINTS" id="PR00837">
    <property type="entry name" value="V5TPXLIKE"/>
</dbReference>
<feature type="signal peptide" evidence="1">
    <location>
        <begin position="1"/>
        <end position="16"/>
    </location>
</feature>
<dbReference type="InterPro" id="IPR001283">
    <property type="entry name" value="CRISP-related"/>
</dbReference>
<accession>A0A9P1IKJ5</accession>
<dbReference type="Pfam" id="PF00188">
    <property type="entry name" value="CAP"/>
    <property type="match status" value="1"/>
</dbReference>
<gene>
    <name evidence="3" type="ORF">CAMP_LOCUS9909</name>
</gene>
<evidence type="ECO:0000313" key="4">
    <source>
        <dbReference type="Proteomes" id="UP001152747"/>
    </source>
</evidence>
<dbReference type="Gene3D" id="3.40.33.10">
    <property type="entry name" value="CAP"/>
    <property type="match status" value="1"/>
</dbReference>
<dbReference type="PANTHER" id="PTHR10334">
    <property type="entry name" value="CYSTEINE-RICH SECRETORY PROTEIN-RELATED"/>
    <property type="match status" value="1"/>
</dbReference>
<dbReference type="InterPro" id="IPR002413">
    <property type="entry name" value="V5_allergen-like"/>
</dbReference>
<evidence type="ECO:0000313" key="3">
    <source>
        <dbReference type="EMBL" id="CAI5447272.1"/>
    </source>
</evidence>
<dbReference type="PRINTS" id="PR00838">
    <property type="entry name" value="V5ALLERGEN"/>
</dbReference>
<protein>
    <recommendedName>
        <fullName evidence="2">SCP domain-containing protein</fullName>
    </recommendedName>
</protein>
<dbReference type="GO" id="GO:0005576">
    <property type="term" value="C:extracellular region"/>
    <property type="evidence" value="ECO:0007669"/>
    <property type="project" value="InterPro"/>
</dbReference>
<dbReference type="PROSITE" id="PS01010">
    <property type="entry name" value="CRISP_2"/>
    <property type="match status" value="1"/>
</dbReference>
<reference evidence="3" key="1">
    <citation type="submission" date="2022-11" db="EMBL/GenBank/DDBJ databases">
        <authorList>
            <person name="Kikuchi T."/>
        </authorList>
    </citation>
    <scope>NUCLEOTIDE SEQUENCE</scope>
    <source>
        <strain evidence="3">PS1010</strain>
    </source>
</reference>
<dbReference type="SUPFAM" id="SSF55797">
    <property type="entry name" value="PR-1-like"/>
    <property type="match status" value="1"/>
</dbReference>
<dbReference type="Proteomes" id="UP001152747">
    <property type="component" value="Unassembled WGS sequence"/>
</dbReference>
<dbReference type="InterPro" id="IPR018244">
    <property type="entry name" value="Allrgn_V5/Tpx1_CS"/>
</dbReference>
<sequence>MKNIIFLIVVVIGTNADFDASAQQDILNGHNSLRSQIAEGNYTVNGTKKPPATDMLEIKWDNEIQSKAQEYANTCPKGHSHRKGVGENLFYVLTSGSLGDLNQYGSSACSSWASEFQVDGWPSNNLTWDLFKSNIGHATQMAWAKTEYIGCGVKACNGTKDYPREVVVVCQYSPQGNVLYQNIYESGPTCSDCENGTSCATATGLCV</sequence>
<keyword evidence="1" id="KW-0732">Signal</keyword>
<evidence type="ECO:0000256" key="1">
    <source>
        <dbReference type="SAM" id="SignalP"/>
    </source>
</evidence>
<dbReference type="FunFam" id="3.40.33.10:FF:000013">
    <property type="entry name" value="SCP-Like extracellular protein"/>
    <property type="match status" value="1"/>
</dbReference>
<dbReference type="SMART" id="SM00198">
    <property type="entry name" value="SCP"/>
    <property type="match status" value="1"/>
</dbReference>
<dbReference type="EMBL" id="CANHGI010000004">
    <property type="protein sequence ID" value="CAI5447272.1"/>
    <property type="molecule type" value="Genomic_DNA"/>
</dbReference>
<proteinExistence type="predicted"/>
<dbReference type="InterPro" id="IPR014044">
    <property type="entry name" value="CAP_dom"/>
</dbReference>
<dbReference type="CDD" id="cd05380">
    <property type="entry name" value="CAP_euk"/>
    <property type="match status" value="1"/>
</dbReference>
<comment type="caution">
    <text evidence="3">The sequence shown here is derived from an EMBL/GenBank/DDBJ whole genome shotgun (WGS) entry which is preliminary data.</text>
</comment>
<evidence type="ECO:0000259" key="2">
    <source>
        <dbReference type="SMART" id="SM00198"/>
    </source>
</evidence>
<name>A0A9P1IKJ5_9PELO</name>
<keyword evidence="4" id="KW-1185">Reference proteome</keyword>
<feature type="domain" description="SCP" evidence="2">
    <location>
        <begin position="21"/>
        <end position="180"/>
    </location>
</feature>
<dbReference type="InterPro" id="IPR035940">
    <property type="entry name" value="CAP_sf"/>
</dbReference>
<dbReference type="AlphaFoldDB" id="A0A9P1IKJ5"/>
<organism evidence="3 4">
    <name type="scientific">Caenorhabditis angaria</name>
    <dbReference type="NCBI Taxonomy" id="860376"/>
    <lineage>
        <taxon>Eukaryota</taxon>
        <taxon>Metazoa</taxon>
        <taxon>Ecdysozoa</taxon>
        <taxon>Nematoda</taxon>
        <taxon>Chromadorea</taxon>
        <taxon>Rhabditida</taxon>
        <taxon>Rhabditina</taxon>
        <taxon>Rhabditomorpha</taxon>
        <taxon>Rhabditoidea</taxon>
        <taxon>Rhabditidae</taxon>
        <taxon>Peloderinae</taxon>
        <taxon>Caenorhabditis</taxon>
    </lineage>
</organism>
<feature type="chain" id="PRO_5040224120" description="SCP domain-containing protein" evidence="1">
    <location>
        <begin position="17"/>
        <end position="207"/>
    </location>
</feature>